<reference evidence="2 3" key="1">
    <citation type="submission" date="2015-12" db="EMBL/GenBank/DDBJ databases">
        <title>Draft genome sequence of the thermoanaerobe Thermotalea metallivorans, an isolate from the runoff channel of the Great Artesian Basin, Australia.</title>
        <authorList>
            <person name="Patel B.K."/>
        </authorList>
    </citation>
    <scope>NUCLEOTIDE SEQUENCE [LARGE SCALE GENOMIC DNA]</scope>
    <source>
        <strain evidence="2 3">B2-1</strain>
    </source>
</reference>
<sequence length="87" mass="9992">MEYKDHGTEPRVEGKEYHKEGTANRKRKMTYMSNENESFLQRLSDGNIMPDGLLTAVDQTNFVNLIIGESAAEENIESHRRHEDLAP</sequence>
<dbReference type="Proteomes" id="UP000070456">
    <property type="component" value="Unassembled WGS sequence"/>
</dbReference>
<gene>
    <name evidence="2" type="ORF">AN619_16500</name>
</gene>
<comment type="caution">
    <text evidence="2">The sequence shown here is derived from an EMBL/GenBank/DDBJ whole genome shotgun (WGS) entry which is preliminary data.</text>
</comment>
<dbReference type="RefSeq" id="WP_068556238.1">
    <property type="nucleotide sequence ID" value="NZ_LOEE01000032.1"/>
</dbReference>
<evidence type="ECO:0000313" key="2">
    <source>
        <dbReference type="EMBL" id="KXG75654.1"/>
    </source>
</evidence>
<dbReference type="OrthoDB" id="9983522at2"/>
<accession>A0A140L529</accession>
<organism evidence="2 3">
    <name type="scientific">Thermotalea metallivorans</name>
    <dbReference type="NCBI Taxonomy" id="520762"/>
    <lineage>
        <taxon>Bacteria</taxon>
        <taxon>Bacillati</taxon>
        <taxon>Bacillota</taxon>
        <taxon>Clostridia</taxon>
        <taxon>Peptostreptococcales</taxon>
        <taxon>Thermotaleaceae</taxon>
        <taxon>Thermotalea</taxon>
    </lineage>
</organism>
<name>A0A140L529_9FIRM</name>
<protein>
    <submittedName>
        <fullName evidence="2">Uncharacterized protein</fullName>
    </submittedName>
</protein>
<feature type="compositionally biased region" description="Basic and acidic residues" evidence="1">
    <location>
        <begin position="1"/>
        <end position="23"/>
    </location>
</feature>
<keyword evidence="3" id="KW-1185">Reference proteome</keyword>
<dbReference type="AlphaFoldDB" id="A0A140L529"/>
<evidence type="ECO:0000256" key="1">
    <source>
        <dbReference type="SAM" id="MobiDB-lite"/>
    </source>
</evidence>
<feature type="region of interest" description="Disordered" evidence="1">
    <location>
        <begin position="1"/>
        <end position="27"/>
    </location>
</feature>
<proteinExistence type="predicted"/>
<dbReference type="EMBL" id="LOEE01000032">
    <property type="protein sequence ID" value="KXG75654.1"/>
    <property type="molecule type" value="Genomic_DNA"/>
</dbReference>
<evidence type="ECO:0000313" key="3">
    <source>
        <dbReference type="Proteomes" id="UP000070456"/>
    </source>
</evidence>